<feature type="chain" id="PRO_5012827379" evidence="9">
    <location>
        <begin position="26"/>
        <end position="730"/>
    </location>
</feature>
<name>A0A226CX42_FOLCA</name>
<proteinExistence type="predicted"/>
<dbReference type="Proteomes" id="UP000198287">
    <property type="component" value="Unassembled WGS sequence"/>
</dbReference>
<evidence type="ECO:0000256" key="9">
    <source>
        <dbReference type="SAM" id="SignalP"/>
    </source>
</evidence>
<dbReference type="AlphaFoldDB" id="A0A226CX42"/>
<keyword evidence="7" id="KW-0325">Glycoprotein</keyword>
<evidence type="ECO:0000256" key="5">
    <source>
        <dbReference type="ARBA" id="ARBA00023136"/>
    </source>
</evidence>
<keyword evidence="2" id="KW-1003">Cell membrane</keyword>
<keyword evidence="9" id="KW-0732">Signal</keyword>
<comment type="subcellular location">
    <subcellularLocation>
        <location evidence="1">Cell membrane</location>
        <topology evidence="1">Multi-pass membrane protein</topology>
    </subcellularLocation>
</comment>
<accession>A0A226CX42</accession>
<keyword evidence="4 8" id="KW-1133">Transmembrane helix</keyword>
<reference evidence="10 11" key="1">
    <citation type="submission" date="2015-12" db="EMBL/GenBank/DDBJ databases">
        <title>The genome of Folsomia candida.</title>
        <authorList>
            <person name="Faddeeva A."/>
            <person name="Derks M.F."/>
            <person name="Anvar Y."/>
            <person name="Smit S."/>
            <person name="Van Straalen N."/>
            <person name="Roelofs D."/>
        </authorList>
    </citation>
    <scope>NUCLEOTIDE SEQUENCE [LARGE SCALE GENOMIC DNA]</scope>
    <source>
        <strain evidence="10 11">VU population</strain>
        <tissue evidence="10">Whole body</tissue>
    </source>
</reference>
<evidence type="ECO:0000256" key="2">
    <source>
        <dbReference type="ARBA" id="ARBA00022475"/>
    </source>
</evidence>
<organism evidence="10 11">
    <name type="scientific">Folsomia candida</name>
    <name type="common">Springtail</name>
    <dbReference type="NCBI Taxonomy" id="158441"/>
    <lineage>
        <taxon>Eukaryota</taxon>
        <taxon>Metazoa</taxon>
        <taxon>Ecdysozoa</taxon>
        <taxon>Arthropoda</taxon>
        <taxon>Hexapoda</taxon>
        <taxon>Collembola</taxon>
        <taxon>Entomobryomorpha</taxon>
        <taxon>Isotomoidea</taxon>
        <taxon>Isotomidae</taxon>
        <taxon>Proisotominae</taxon>
        <taxon>Folsomia</taxon>
    </lineage>
</organism>
<evidence type="ECO:0000256" key="1">
    <source>
        <dbReference type="ARBA" id="ARBA00004651"/>
    </source>
</evidence>
<evidence type="ECO:0000256" key="7">
    <source>
        <dbReference type="ARBA" id="ARBA00023180"/>
    </source>
</evidence>
<keyword evidence="3 8" id="KW-0812">Transmembrane</keyword>
<evidence type="ECO:0000313" key="11">
    <source>
        <dbReference type="Proteomes" id="UP000198287"/>
    </source>
</evidence>
<dbReference type="EMBL" id="LNIX01000051">
    <property type="protein sequence ID" value="OXA37915.1"/>
    <property type="molecule type" value="Genomic_DNA"/>
</dbReference>
<dbReference type="PANTHER" id="PTHR42643">
    <property type="entry name" value="IONOTROPIC RECEPTOR 20A-RELATED"/>
    <property type="match status" value="1"/>
</dbReference>
<dbReference type="InterPro" id="IPR052192">
    <property type="entry name" value="Insect_Ionotropic_Sensory_Rcpt"/>
</dbReference>
<protein>
    <submittedName>
        <fullName evidence="10">Uncharacterized protein</fullName>
    </submittedName>
</protein>
<sequence length="730" mass="83129">MSPIRFYQVVVSLTIYLNWISVSECLRIPGYLNDCTFHLKTDYAQKDVERHIGRDIFPLEDNSWHPPVIVENTNLSIVKSYQIWEEYGGAMSSTYRSMINYKRVVSRYKICLVGVIFSYWFATEDDASRLVFVAIKQLIDAWQSPNFIFFEDVKLGGEVVKFPVIPHTSTMAVCVVFGSGGEDDGKIVVAVNGDSGYRNDLVGSGISEMTSAREIVSTWRKLNKNLGGKKIYLKMSHRRHRVSYCSIRSARAGTNLYRFAANDCVKSYFLKSYNATISEKRELTSGVFNVIASETLPYEKAKPIMELLQRSLSLEWIKYGVRVESYAFSIFFEGKERIAYANLAAVVLPFGWKTWLCVLASAIGVGIVIFYKRARSVEPADRLAGPNWRWATWIFANLLDQSDVNFLLRGNPKFKGIGYQPVLAVWTVGSLCIGFLYKGSLFSYMTSTHEPVVPKTFEALLDSTIPMITTTYMTPLTSRVPVSPLQNLLDDFVTILDSTATLHNLIEKIRNRTIYIPAYFRMVRIARNISLSQPIETCKNGRMSDCETFDKNEMNIGKKFAILSVKRDIAAFSNYLNEFSRWTEIPNGSPTPVTLQVPWVMFYNFVYDSFSRYMAGLVESGIHSWWERNAHVSSQVWLLGTNRRVRENSKRRFGAGSNIPGLVQRLWVKEMVVRETEGEAGIGRMTIQVVVAPVLICSVLVGLAGLIFYVECNFREYFARRETSMRVVPY</sequence>
<comment type="caution">
    <text evidence="10">The sequence shown here is derived from an EMBL/GenBank/DDBJ whole genome shotgun (WGS) entry which is preliminary data.</text>
</comment>
<evidence type="ECO:0000256" key="8">
    <source>
        <dbReference type="SAM" id="Phobius"/>
    </source>
</evidence>
<feature type="signal peptide" evidence="9">
    <location>
        <begin position="1"/>
        <end position="25"/>
    </location>
</feature>
<keyword evidence="5 8" id="KW-0472">Membrane</keyword>
<keyword evidence="6" id="KW-0675">Receptor</keyword>
<evidence type="ECO:0000256" key="6">
    <source>
        <dbReference type="ARBA" id="ARBA00023170"/>
    </source>
</evidence>
<gene>
    <name evidence="10" type="ORF">Fcan01_27314</name>
</gene>
<dbReference type="GO" id="GO:0005886">
    <property type="term" value="C:plasma membrane"/>
    <property type="evidence" value="ECO:0007669"/>
    <property type="project" value="UniProtKB-SubCell"/>
</dbReference>
<keyword evidence="11" id="KW-1185">Reference proteome</keyword>
<evidence type="ECO:0000256" key="4">
    <source>
        <dbReference type="ARBA" id="ARBA00022989"/>
    </source>
</evidence>
<feature type="transmembrane region" description="Helical" evidence="8">
    <location>
        <begin position="690"/>
        <end position="710"/>
    </location>
</feature>
<dbReference type="PANTHER" id="PTHR42643:SF24">
    <property type="entry name" value="IONOTROPIC RECEPTOR 60A"/>
    <property type="match status" value="1"/>
</dbReference>
<evidence type="ECO:0000313" key="10">
    <source>
        <dbReference type="EMBL" id="OXA37915.1"/>
    </source>
</evidence>
<evidence type="ECO:0000256" key="3">
    <source>
        <dbReference type="ARBA" id="ARBA00022692"/>
    </source>
</evidence>